<dbReference type="Proteomes" id="UP001055336">
    <property type="component" value="Chromosome"/>
</dbReference>
<keyword evidence="1" id="KW-0472">Membrane</keyword>
<keyword evidence="3" id="KW-1185">Reference proteome</keyword>
<evidence type="ECO:0000313" key="2">
    <source>
        <dbReference type="EMBL" id="UMB68540.1"/>
    </source>
</evidence>
<reference evidence="2" key="1">
    <citation type="submission" date="2022-08" db="EMBL/GenBank/DDBJ databases">
        <title>Whole genome sequencing of non-tuberculosis mycobacteria type-strains.</title>
        <authorList>
            <person name="Igarashi Y."/>
            <person name="Osugi A."/>
            <person name="Mitarai S."/>
        </authorList>
    </citation>
    <scope>NUCLEOTIDE SEQUENCE</scope>
    <source>
        <strain evidence="2">DSM 45127</strain>
    </source>
</reference>
<dbReference type="RefSeq" id="WP_240259396.1">
    <property type="nucleotide sequence ID" value="NZ_CP092488.2"/>
</dbReference>
<feature type="transmembrane region" description="Helical" evidence="1">
    <location>
        <begin position="388"/>
        <end position="412"/>
    </location>
</feature>
<accession>A0ABY3VK34</accession>
<feature type="transmembrane region" description="Helical" evidence="1">
    <location>
        <begin position="12"/>
        <end position="32"/>
    </location>
</feature>
<organism evidence="2 3">
    <name type="scientific">Mycobacterium paraterrae</name>
    <dbReference type="NCBI Taxonomy" id="577492"/>
    <lineage>
        <taxon>Bacteria</taxon>
        <taxon>Bacillati</taxon>
        <taxon>Actinomycetota</taxon>
        <taxon>Actinomycetes</taxon>
        <taxon>Mycobacteriales</taxon>
        <taxon>Mycobacteriaceae</taxon>
        <taxon>Mycobacterium</taxon>
    </lineage>
</organism>
<feature type="transmembrane region" description="Helical" evidence="1">
    <location>
        <begin position="52"/>
        <end position="71"/>
    </location>
</feature>
<gene>
    <name evidence="2" type="ORF">MKK62_19285</name>
</gene>
<evidence type="ECO:0000313" key="3">
    <source>
        <dbReference type="Proteomes" id="UP001055336"/>
    </source>
</evidence>
<dbReference type="EMBL" id="CP092488">
    <property type="protein sequence ID" value="UMB68540.1"/>
    <property type="molecule type" value="Genomic_DNA"/>
</dbReference>
<sequence>MLTIARRTISLWWQTWPWLVAIYLIGWFLRYWALHLAMHVGLMHGDFWGSLVLPLAPLIRLLTYLAMFLVIRSVAPGLRGVETDDEQAKGVFDVVMTAILPFLVIYTAWKLIIEDYYIYITSVAHVLLNDWKHAAVSEIYSPDVSGKLWIAILIAFTLRQLVTRFRDRLPRWTMIVAAYLEVVWLYFALKASSVLLFGSPRWIRERRIVVWFSGVRDQVFAHVAWLAHVWNATGMVLGAVVSVVTLALAWLAIGSVVYGTPLTPTWANARRVLLGERTATVVESVIERGQRATQPRWQRLPTEIRRRATEFARSQLGRFGPIADAWRLILHGGALPIAFFVLAYTGLVLLAPNGAYWDMKVTDGYLWRAVALIIGPHDWPWWQTYDQLIRALIGAVVDPLRIALVAAAYWFCVDRVREQQAREAADRVDELTGVEADHE</sequence>
<protein>
    <submittedName>
        <fullName evidence="2">Uncharacterized protein</fullName>
    </submittedName>
</protein>
<feature type="transmembrane region" description="Helical" evidence="1">
    <location>
        <begin position="169"/>
        <end position="188"/>
    </location>
</feature>
<proteinExistence type="predicted"/>
<feature type="transmembrane region" description="Helical" evidence="1">
    <location>
        <begin position="91"/>
        <end position="109"/>
    </location>
</feature>
<feature type="transmembrane region" description="Helical" evidence="1">
    <location>
        <begin position="328"/>
        <end position="353"/>
    </location>
</feature>
<feature type="transmembrane region" description="Helical" evidence="1">
    <location>
        <begin position="365"/>
        <end position="382"/>
    </location>
</feature>
<feature type="transmembrane region" description="Helical" evidence="1">
    <location>
        <begin position="234"/>
        <end position="258"/>
    </location>
</feature>
<evidence type="ECO:0000256" key="1">
    <source>
        <dbReference type="SAM" id="Phobius"/>
    </source>
</evidence>
<name>A0ABY3VK34_9MYCO</name>
<keyword evidence="1" id="KW-0812">Transmembrane</keyword>
<keyword evidence="1" id="KW-1133">Transmembrane helix</keyword>